<dbReference type="Gene3D" id="1.10.287.1260">
    <property type="match status" value="1"/>
</dbReference>
<feature type="transmembrane region" description="Helical" evidence="6">
    <location>
        <begin position="50"/>
        <end position="66"/>
    </location>
</feature>
<keyword evidence="4 6" id="KW-0472">Membrane</keyword>
<evidence type="ECO:0000256" key="6">
    <source>
        <dbReference type="SAM" id="Phobius"/>
    </source>
</evidence>
<dbReference type="Proteomes" id="UP000612585">
    <property type="component" value="Unassembled WGS sequence"/>
</dbReference>
<evidence type="ECO:0000313" key="8">
    <source>
        <dbReference type="EMBL" id="GIJ57940.1"/>
    </source>
</evidence>
<reference evidence="8" key="1">
    <citation type="submission" date="2021-01" db="EMBL/GenBank/DDBJ databases">
        <title>Whole genome shotgun sequence of Virgisporangium aurantiacum NBRC 16421.</title>
        <authorList>
            <person name="Komaki H."/>
            <person name="Tamura T."/>
        </authorList>
    </citation>
    <scope>NUCLEOTIDE SEQUENCE</scope>
    <source>
        <strain evidence="8">NBRC 16421</strain>
    </source>
</reference>
<dbReference type="InterPro" id="IPR006685">
    <property type="entry name" value="MscS_channel_2nd"/>
</dbReference>
<feature type="transmembrane region" description="Helical" evidence="6">
    <location>
        <begin position="6"/>
        <end position="29"/>
    </location>
</feature>
<evidence type="ECO:0000256" key="1">
    <source>
        <dbReference type="ARBA" id="ARBA00004370"/>
    </source>
</evidence>
<organism evidence="8 9">
    <name type="scientific">Virgisporangium aurantiacum</name>
    <dbReference type="NCBI Taxonomy" id="175570"/>
    <lineage>
        <taxon>Bacteria</taxon>
        <taxon>Bacillati</taxon>
        <taxon>Actinomycetota</taxon>
        <taxon>Actinomycetes</taxon>
        <taxon>Micromonosporales</taxon>
        <taxon>Micromonosporaceae</taxon>
        <taxon>Virgisporangium</taxon>
    </lineage>
</organism>
<evidence type="ECO:0000313" key="9">
    <source>
        <dbReference type="Proteomes" id="UP000612585"/>
    </source>
</evidence>
<keyword evidence="2 6" id="KW-0812">Transmembrane</keyword>
<dbReference type="PANTHER" id="PTHR30566">
    <property type="entry name" value="YNAI-RELATED MECHANOSENSITIVE ION CHANNEL"/>
    <property type="match status" value="1"/>
</dbReference>
<dbReference type="InterPro" id="IPR010920">
    <property type="entry name" value="LSM_dom_sf"/>
</dbReference>
<evidence type="ECO:0000256" key="5">
    <source>
        <dbReference type="SAM" id="MobiDB-lite"/>
    </source>
</evidence>
<feature type="domain" description="Mechanosensitive ion channel MscS" evidence="7">
    <location>
        <begin position="174"/>
        <end position="240"/>
    </location>
</feature>
<dbReference type="AlphaFoldDB" id="A0A8J4E0P2"/>
<accession>A0A8J4E0P2</accession>
<sequence>MSDALLPIGVGLGILVAGFAVLWVLHLLLARIARRSPVAAAISRHGRKPAHLGVVLLACHATLNGLPAADWHEGARHVLYLADIAVLAWGAIAALMITMDLALSHFRTDVRDNRHARRVHTQISVIRRFGMAVFAVVAVGAMLLTFPAFRAAGASLLASAGIAGVIAGLAAQSLLSNVIAGMQIVFSEALHLDDVVVVEGEWGRIEEITLTYVVVRIWDDRRLVLPTSYFLTTPFENWTRTEAAVIGAVELDLDWSVPVESLRSELELAVKENERWDGRTCTLQVTGATGSFVRIRALVSAHDAPTLWDLRCDVRERLVEWIRLEHPTALPRLRAEVAAPEPLRLEAPRARDERLSSGGGPDAESD</sequence>
<feature type="region of interest" description="Disordered" evidence="5">
    <location>
        <begin position="344"/>
        <end position="366"/>
    </location>
</feature>
<dbReference type="InterPro" id="IPR023408">
    <property type="entry name" value="MscS_beta-dom_sf"/>
</dbReference>
<feature type="compositionally biased region" description="Basic and acidic residues" evidence="5">
    <location>
        <begin position="344"/>
        <end position="355"/>
    </location>
</feature>
<keyword evidence="9" id="KW-1185">Reference proteome</keyword>
<protein>
    <submittedName>
        <fullName evidence="8">Mechanosensitive ion channel protein MscS</fullName>
    </submittedName>
</protein>
<dbReference type="Pfam" id="PF00924">
    <property type="entry name" value="MS_channel_2nd"/>
    <property type="match status" value="1"/>
</dbReference>
<dbReference type="GO" id="GO:0016020">
    <property type="term" value="C:membrane"/>
    <property type="evidence" value="ECO:0007669"/>
    <property type="project" value="UniProtKB-SubCell"/>
</dbReference>
<gene>
    <name evidence="8" type="ORF">Vau01_054560</name>
</gene>
<dbReference type="Gene3D" id="2.30.30.60">
    <property type="match status" value="1"/>
</dbReference>
<dbReference type="GO" id="GO:0055085">
    <property type="term" value="P:transmembrane transport"/>
    <property type="evidence" value="ECO:0007669"/>
    <property type="project" value="InterPro"/>
</dbReference>
<name>A0A8J4E0P2_9ACTN</name>
<evidence type="ECO:0000256" key="2">
    <source>
        <dbReference type="ARBA" id="ARBA00022692"/>
    </source>
</evidence>
<feature type="transmembrane region" description="Helical" evidence="6">
    <location>
        <begin position="78"/>
        <end position="104"/>
    </location>
</feature>
<evidence type="ECO:0000259" key="7">
    <source>
        <dbReference type="Pfam" id="PF00924"/>
    </source>
</evidence>
<dbReference type="PANTHER" id="PTHR30566:SF25">
    <property type="entry name" value="INNER MEMBRANE PROTEIN"/>
    <property type="match status" value="1"/>
</dbReference>
<dbReference type="RefSeq" id="WP_203997890.1">
    <property type="nucleotide sequence ID" value="NZ_BOPG01000033.1"/>
</dbReference>
<keyword evidence="3 6" id="KW-1133">Transmembrane helix</keyword>
<evidence type="ECO:0000256" key="3">
    <source>
        <dbReference type="ARBA" id="ARBA00022989"/>
    </source>
</evidence>
<comment type="subcellular location">
    <subcellularLocation>
        <location evidence="1">Membrane</location>
    </subcellularLocation>
</comment>
<dbReference type="EMBL" id="BOPG01000033">
    <property type="protein sequence ID" value="GIJ57940.1"/>
    <property type="molecule type" value="Genomic_DNA"/>
</dbReference>
<feature type="transmembrane region" description="Helical" evidence="6">
    <location>
        <begin position="125"/>
        <end position="146"/>
    </location>
</feature>
<evidence type="ECO:0000256" key="4">
    <source>
        <dbReference type="ARBA" id="ARBA00023136"/>
    </source>
</evidence>
<dbReference type="SUPFAM" id="SSF50182">
    <property type="entry name" value="Sm-like ribonucleoproteins"/>
    <property type="match status" value="1"/>
</dbReference>
<feature type="compositionally biased region" description="Gly residues" evidence="5">
    <location>
        <begin position="357"/>
        <end position="366"/>
    </location>
</feature>
<comment type="caution">
    <text evidence="8">The sequence shown here is derived from an EMBL/GenBank/DDBJ whole genome shotgun (WGS) entry which is preliminary data.</text>
</comment>
<feature type="transmembrane region" description="Helical" evidence="6">
    <location>
        <begin position="152"/>
        <end position="175"/>
    </location>
</feature>
<proteinExistence type="predicted"/>